<proteinExistence type="predicted"/>
<keyword evidence="2" id="KW-0732">Signal</keyword>
<protein>
    <submittedName>
        <fullName evidence="3">Uncharacterized protein</fullName>
    </submittedName>
</protein>
<dbReference type="Proteomes" id="UP000054359">
    <property type="component" value="Unassembled WGS sequence"/>
</dbReference>
<keyword evidence="1" id="KW-0812">Transmembrane</keyword>
<evidence type="ECO:0000256" key="1">
    <source>
        <dbReference type="SAM" id="Phobius"/>
    </source>
</evidence>
<sequence length="84" mass="9461">MLWMLLFFAVVTESGTVPRKDKTELIPTSRQQTPINAALTGLFSPPFVVFVGMTALFHTFEKFVKDMVKSATGSGSRRRRKKKP</sequence>
<keyword evidence="1" id="KW-0472">Membrane</keyword>
<dbReference type="OrthoDB" id="6412650at2759"/>
<gene>
    <name evidence="3" type="ORF">X975_22488</name>
</gene>
<keyword evidence="4" id="KW-1185">Reference proteome</keyword>
<feature type="signal peptide" evidence="2">
    <location>
        <begin position="1"/>
        <end position="16"/>
    </location>
</feature>
<organism evidence="3 4">
    <name type="scientific">Stegodyphus mimosarum</name>
    <name type="common">African social velvet spider</name>
    <dbReference type="NCBI Taxonomy" id="407821"/>
    <lineage>
        <taxon>Eukaryota</taxon>
        <taxon>Metazoa</taxon>
        <taxon>Ecdysozoa</taxon>
        <taxon>Arthropoda</taxon>
        <taxon>Chelicerata</taxon>
        <taxon>Arachnida</taxon>
        <taxon>Araneae</taxon>
        <taxon>Araneomorphae</taxon>
        <taxon>Entelegynae</taxon>
        <taxon>Eresoidea</taxon>
        <taxon>Eresidae</taxon>
        <taxon>Stegodyphus</taxon>
    </lineage>
</organism>
<name>A0A087UDY3_STEMI</name>
<feature type="chain" id="PRO_5001830426" evidence="2">
    <location>
        <begin position="17"/>
        <end position="84"/>
    </location>
</feature>
<reference evidence="3 4" key="1">
    <citation type="submission" date="2013-11" db="EMBL/GenBank/DDBJ databases">
        <title>Genome sequencing of Stegodyphus mimosarum.</title>
        <authorList>
            <person name="Bechsgaard J."/>
        </authorList>
    </citation>
    <scope>NUCLEOTIDE SEQUENCE [LARGE SCALE GENOMIC DNA]</scope>
</reference>
<keyword evidence="1" id="KW-1133">Transmembrane helix</keyword>
<feature type="non-terminal residue" evidence="3">
    <location>
        <position position="84"/>
    </location>
</feature>
<evidence type="ECO:0000313" key="3">
    <source>
        <dbReference type="EMBL" id="KFM75572.1"/>
    </source>
</evidence>
<accession>A0A087UDY3</accession>
<evidence type="ECO:0000256" key="2">
    <source>
        <dbReference type="SAM" id="SignalP"/>
    </source>
</evidence>
<feature type="transmembrane region" description="Helical" evidence="1">
    <location>
        <begin position="38"/>
        <end position="60"/>
    </location>
</feature>
<dbReference type="EMBL" id="KK119388">
    <property type="protein sequence ID" value="KFM75572.1"/>
    <property type="molecule type" value="Genomic_DNA"/>
</dbReference>
<dbReference type="AlphaFoldDB" id="A0A087UDY3"/>
<evidence type="ECO:0000313" key="4">
    <source>
        <dbReference type="Proteomes" id="UP000054359"/>
    </source>
</evidence>